<organism evidence="1">
    <name type="scientific">mine drainage metagenome</name>
    <dbReference type="NCBI Taxonomy" id="410659"/>
    <lineage>
        <taxon>unclassified sequences</taxon>
        <taxon>metagenomes</taxon>
        <taxon>ecological metagenomes</taxon>
    </lineage>
</organism>
<dbReference type="InterPro" id="IPR047675">
    <property type="entry name" value="Putative_zinc-bd"/>
</dbReference>
<proteinExistence type="predicted"/>
<dbReference type="EMBL" id="CABM01000041">
    <property type="protein sequence ID" value="CBH97082.1"/>
    <property type="molecule type" value="Genomic_DNA"/>
</dbReference>
<comment type="caution">
    <text evidence="1">The sequence shown here is derived from an EMBL/GenBank/DDBJ whole genome shotgun (WGS) entry which is preliminary data.</text>
</comment>
<name>E6PQ78_9ZZZZ</name>
<sequence length="113" mass="11924">MAIRDLPLDALGAIIRGVHPALAAGNDWIAAELQAVGISPGEDRAWLLMRKMEKSDCGLCKAKTRKGTACLALGAGRGGRCKNHGGESTGPKTDAGRKRALAALERYRGVRET</sequence>
<accession>E6PQ78</accession>
<evidence type="ECO:0000313" key="1">
    <source>
        <dbReference type="EMBL" id="CBH97082.1"/>
    </source>
</evidence>
<reference evidence="1" key="1">
    <citation type="submission" date="2009-10" db="EMBL/GenBank/DDBJ databases">
        <title>Diversity of trophic interactions inside an arsenic-rich microbial ecosystem.</title>
        <authorList>
            <person name="Bertin P.N."/>
            <person name="Heinrich-Salmeron A."/>
            <person name="Pelletier E."/>
            <person name="Goulhen-Chollet F."/>
            <person name="Arsene-Ploetze F."/>
            <person name="Gallien S."/>
            <person name="Calteau A."/>
            <person name="Vallenet D."/>
            <person name="Casiot C."/>
            <person name="Chane-Woon-Ming B."/>
            <person name="Giloteaux L."/>
            <person name="Barakat M."/>
            <person name="Bonnefoy V."/>
            <person name="Bruneel O."/>
            <person name="Chandler M."/>
            <person name="Cleiss J."/>
            <person name="Duran R."/>
            <person name="Elbaz-Poulichet F."/>
            <person name="Fonknechten N."/>
            <person name="Lauga B."/>
            <person name="Mornico D."/>
            <person name="Ortet P."/>
            <person name="Schaeffer C."/>
            <person name="Siguier P."/>
            <person name="Alexander Thil Smith A."/>
            <person name="Van Dorsselaer A."/>
            <person name="Weissenbach J."/>
            <person name="Medigue C."/>
            <person name="Le Paslier D."/>
        </authorList>
    </citation>
    <scope>NUCLEOTIDE SEQUENCE</scope>
</reference>
<dbReference type="NCBIfam" id="NF041373">
    <property type="entry name" value="HGG_STG"/>
    <property type="match status" value="1"/>
</dbReference>
<protein>
    <submittedName>
        <fullName evidence="1">Uncharacterized protein</fullName>
    </submittedName>
</protein>
<dbReference type="AlphaFoldDB" id="E6PQ78"/>
<gene>
    <name evidence="1" type="ORF">CARN2_1692</name>
</gene>